<dbReference type="Gene3D" id="1.10.286.20">
    <property type="match status" value="1"/>
</dbReference>
<sequence>MAVTVQLVKELRYRTGAGMLDCKKALEATDGKIEEAITWLREKGITKAAKKSDRVASEGLVGLVTKGDKTVIFEVNSETDFVAKNKQFLDLMATVGETLINNEPKTVEDALKISVNGESLETVIVHAIATIGEKITLRRFKIIHLKADQSMGFYLHSNNRIATVLTFSGKIDETIGKQLAMHVSAMRPQFISGDDISTDFLNSEKAILTAEAKNDPKNAEKPDNILEKMVEGRLNKQLAEISFLNQVFVVNPDQKISDVIKANNVHVVDMIRYEVGEGIEKEKIDFASEVMTQVRK</sequence>
<dbReference type="EMBL" id="CP010899">
    <property type="protein sequence ID" value="ALA97573.1"/>
    <property type="molecule type" value="Genomic_DNA"/>
</dbReference>
<dbReference type="KEGG" id="skn:SKUN_00680"/>
<name>A0A0K2JGL1_SPIKU</name>
<dbReference type="PANTHER" id="PTHR11741:SF0">
    <property type="entry name" value="ELONGATION FACTOR TS, MITOCHONDRIAL"/>
    <property type="match status" value="1"/>
</dbReference>
<evidence type="ECO:0000256" key="8">
    <source>
        <dbReference type="RuleBase" id="RU000642"/>
    </source>
</evidence>
<dbReference type="SUPFAM" id="SSF54713">
    <property type="entry name" value="Elongation factor Ts (EF-Ts), dimerisation domain"/>
    <property type="match status" value="2"/>
</dbReference>
<dbReference type="GO" id="GO:0005737">
    <property type="term" value="C:cytoplasm"/>
    <property type="evidence" value="ECO:0007669"/>
    <property type="project" value="UniProtKB-SubCell"/>
</dbReference>
<comment type="function">
    <text evidence="6 7 8">Associates with the EF-Tu.GDP complex and induces the exchange of GDP to GTP. It remains bound to the aminoacyl-tRNA.EF-Tu.GTP complex up to the GTP hydrolysis stage on the ribosome.</text>
</comment>
<dbReference type="HAMAP" id="MF_00050">
    <property type="entry name" value="EF_Ts"/>
    <property type="match status" value="1"/>
</dbReference>
<dbReference type="InterPro" id="IPR036402">
    <property type="entry name" value="EF-Ts_dimer_sf"/>
</dbReference>
<dbReference type="InterPro" id="IPR014039">
    <property type="entry name" value="Transl_elong_EFTs/EF1B_dimer"/>
</dbReference>
<gene>
    <name evidence="7 11" type="primary">tsf</name>
    <name evidence="11" type="ORF">SKUN_00680</name>
</gene>
<comment type="similarity">
    <text evidence="1 7 8">Belongs to the EF-Ts family.</text>
</comment>
<evidence type="ECO:0000256" key="5">
    <source>
        <dbReference type="ARBA" id="ARBA00022917"/>
    </source>
</evidence>
<dbReference type="PROSITE" id="PS01126">
    <property type="entry name" value="EF_TS_1"/>
    <property type="match status" value="1"/>
</dbReference>
<accession>A0A0K2JGL1</accession>
<evidence type="ECO:0000256" key="3">
    <source>
        <dbReference type="ARBA" id="ARBA00022490"/>
    </source>
</evidence>
<reference evidence="11 12" key="1">
    <citation type="journal article" date="2015" name="Genome Announc.">
        <title>Complete Genome Sequence of Spiroplasma kunkelii Strain CR2-3x, Causal Agent of Corn Stunt Disease in Zea mays L.</title>
        <authorList>
            <person name="Davis R.E."/>
            <person name="Shao J."/>
            <person name="Dally E.L."/>
            <person name="Zhao Y."/>
            <person name="Gasparich G.E."/>
            <person name="Gaynor B.J."/>
            <person name="Athey J.C."/>
            <person name="Harrison N.A."/>
            <person name="Donofrio N."/>
        </authorList>
    </citation>
    <scope>NUCLEOTIDE SEQUENCE [LARGE SCALE GENOMIC DNA]</scope>
    <source>
        <strain evidence="11 12">CR2-3x</strain>
    </source>
</reference>
<keyword evidence="4 7" id="KW-0251">Elongation factor</keyword>
<feature type="domain" description="Translation elongation factor EFTs/EF1B dimerisation" evidence="10">
    <location>
        <begin position="71"/>
        <end position="277"/>
    </location>
</feature>
<dbReference type="PANTHER" id="PTHR11741">
    <property type="entry name" value="ELONGATION FACTOR TS"/>
    <property type="match status" value="1"/>
</dbReference>
<evidence type="ECO:0000313" key="11">
    <source>
        <dbReference type="EMBL" id="ALA97573.1"/>
    </source>
</evidence>
<evidence type="ECO:0000259" key="10">
    <source>
        <dbReference type="Pfam" id="PF00889"/>
    </source>
</evidence>
<dbReference type="InterPro" id="IPR018101">
    <property type="entry name" value="Transl_elong_Ts_CS"/>
</dbReference>
<evidence type="ECO:0000256" key="2">
    <source>
        <dbReference type="ARBA" id="ARBA00016956"/>
    </source>
</evidence>
<dbReference type="AlphaFoldDB" id="A0A0K2JGL1"/>
<evidence type="ECO:0000256" key="1">
    <source>
        <dbReference type="ARBA" id="ARBA00005532"/>
    </source>
</evidence>
<organism evidence="11 12">
    <name type="scientific">Spiroplasma kunkelii CR2-3x</name>
    <dbReference type="NCBI Taxonomy" id="273035"/>
    <lineage>
        <taxon>Bacteria</taxon>
        <taxon>Bacillati</taxon>
        <taxon>Mycoplasmatota</taxon>
        <taxon>Mollicutes</taxon>
        <taxon>Entomoplasmatales</taxon>
        <taxon>Spiroplasmataceae</taxon>
        <taxon>Spiroplasma</taxon>
    </lineage>
</organism>
<evidence type="ECO:0000256" key="4">
    <source>
        <dbReference type="ARBA" id="ARBA00022768"/>
    </source>
</evidence>
<dbReference type="STRING" id="273035.SKUN_00680"/>
<dbReference type="FunFam" id="1.10.8.10:FF:000001">
    <property type="entry name" value="Elongation factor Ts"/>
    <property type="match status" value="1"/>
</dbReference>
<dbReference type="SUPFAM" id="SSF46934">
    <property type="entry name" value="UBA-like"/>
    <property type="match status" value="1"/>
</dbReference>
<dbReference type="PATRIC" id="fig|273035.7.peg.823"/>
<proteinExistence type="inferred from homology"/>
<dbReference type="PROSITE" id="PS01127">
    <property type="entry name" value="EF_TS_2"/>
    <property type="match status" value="1"/>
</dbReference>
<protein>
    <recommendedName>
        <fullName evidence="2 7">Elongation factor Ts</fullName>
        <shortName evidence="7">EF-Ts</shortName>
    </recommendedName>
</protein>
<dbReference type="NCBIfam" id="TIGR00116">
    <property type="entry name" value="tsf"/>
    <property type="match status" value="1"/>
</dbReference>
<dbReference type="Gene3D" id="1.10.8.10">
    <property type="entry name" value="DNA helicase RuvA subunit, C-terminal domain"/>
    <property type="match status" value="1"/>
</dbReference>
<dbReference type="RefSeq" id="WP_053390817.1">
    <property type="nucleotide sequence ID" value="NZ_CP010899.1"/>
</dbReference>
<evidence type="ECO:0000313" key="12">
    <source>
        <dbReference type="Proteomes" id="UP000062963"/>
    </source>
</evidence>
<dbReference type="Pfam" id="PF00889">
    <property type="entry name" value="EF_TS"/>
    <property type="match status" value="1"/>
</dbReference>
<keyword evidence="12" id="KW-1185">Reference proteome</keyword>
<evidence type="ECO:0000256" key="9">
    <source>
        <dbReference type="RuleBase" id="RU000643"/>
    </source>
</evidence>
<feature type="region of interest" description="Involved in Mg(2+) ion dislocation from EF-Tu" evidence="7">
    <location>
        <begin position="79"/>
        <end position="82"/>
    </location>
</feature>
<dbReference type="CDD" id="cd14275">
    <property type="entry name" value="UBA_EF-Ts"/>
    <property type="match status" value="1"/>
</dbReference>
<keyword evidence="5 7" id="KW-0648">Protein biosynthesis</keyword>
<dbReference type="OrthoDB" id="9808348at2"/>
<evidence type="ECO:0000256" key="7">
    <source>
        <dbReference type="HAMAP-Rule" id="MF_00050"/>
    </source>
</evidence>
<dbReference type="GO" id="GO:0003746">
    <property type="term" value="F:translation elongation factor activity"/>
    <property type="evidence" value="ECO:0007669"/>
    <property type="project" value="UniProtKB-UniRule"/>
</dbReference>
<dbReference type="Gene3D" id="3.30.479.20">
    <property type="entry name" value="Elongation factor Ts, dimerisation domain"/>
    <property type="match status" value="2"/>
</dbReference>
<dbReference type="InterPro" id="IPR001816">
    <property type="entry name" value="Transl_elong_EFTs/EF1B"/>
</dbReference>
<dbReference type="Proteomes" id="UP000062963">
    <property type="component" value="Chromosome"/>
</dbReference>
<keyword evidence="3 7" id="KW-0963">Cytoplasm</keyword>
<evidence type="ECO:0000256" key="6">
    <source>
        <dbReference type="ARBA" id="ARBA00025453"/>
    </source>
</evidence>
<comment type="subcellular location">
    <subcellularLocation>
        <location evidence="7 9">Cytoplasm</location>
    </subcellularLocation>
</comment>
<dbReference type="InterPro" id="IPR009060">
    <property type="entry name" value="UBA-like_sf"/>
</dbReference>